<evidence type="ECO:0000313" key="10">
    <source>
        <dbReference type="Proteomes" id="UP000186720"/>
    </source>
</evidence>
<dbReference type="RefSeq" id="WP_074491849.1">
    <property type="nucleotide sequence ID" value="NZ_FPAM01000007.1"/>
</dbReference>
<protein>
    <recommendedName>
        <fullName evidence="8">PIN domain-containing protein</fullName>
    </recommendedName>
</protein>
<sequence length="126" mass="14241">MSGGKLFVDTNICIYLLNGDTNVADLLNNRYVYISIITEIELYAYHSNNEAANKALDEFINDVNIINIDKSIKEHSIKIRKYSKLKVPDTIIAASALALKLPLLSADKAFKRIEDLDLMLYEPFTT</sequence>
<keyword evidence="6" id="KW-0460">Magnesium</keyword>
<dbReference type="SUPFAM" id="SSF88723">
    <property type="entry name" value="PIN domain-like"/>
    <property type="match status" value="1"/>
</dbReference>
<dbReference type="STRING" id="1302689.RG47T_4570"/>
<proteinExistence type="inferred from homology"/>
<dbReference type="GO" id="GO:0046872">
    <property type="term" value="F:metal ion binding"/>
    <property type="evidence" value="ECO:0007669"/>
    <property type="project" value="UniProtKB-KW"/>
</dbReference>
<dbReference type="InterPro" id="IPR050556">
    <property type="entry name" value="Type_II_TA_system_RNase"/>
</dbReference>
<evidence type="ECO:0000256" key="2">
    <source>
        <dbReference type="ARBA" id="ARBA00022649"/>
    </source>
</evidence>
<dbReference type="PANTHER" id="PTHR33653">
    <property type="entry name" value="RIBONUCLEASE VAPC2"/>
    <property type="match status" value="1"/>
</dbReference>
<dbReference type="CDD" id="cd18738">
    <property type="entry name" value="PIN_VapC4-5_FitB-like"/>
    <property type="match status" value="1"/>
</dbReference>
<dbReference type="GO" id="GO:0004518">
    <property type="term" value="F:nuclease activity"/>
    <property type="evidence" value="ECO:0007669"/>
    <property type="project" value="UniProtKB-KW"/>
</dbReference>
<dbReference type="EMBL" id="MPPL01000001">
    <property type="protein sequence ID" value="OKS89089.1"/>
    <property type="molecule type" value="Genomic_DNA"/>
</dbReference>
<evidence type="ECO:0000256" key="6">
    <source>
        <dbReference type="ARBA" id="ARBA00022842"/>
    </source>
</evidence>
<dbReference type="PANTHER" id="PTHR33653:SF1">
    <property type="entry name" value="RIBONUCLEASE VAPC2"/>
    <property type="match status" value="1"/>
</dbReference>
<feature type="domain" description="PIN" evidence="8">
    <location>
        <begin position="7"/>
        <end position="114"/>
    </location>
</feature>
<keyword evidence="2" id="KW-1277">Toxin-antitoxin system</keyword>
<dbReference type="AlphaFoldDB" id="A0A1Q6A508"/>
<dbReference type="Proteomes" id="UP000186720">
    <property type="component" value="Unassembled WGS sequence"/>
</dbReference>
<accession>A0A1Q6A508</accession>
<evidence type="ECO:0000313" key="9">
    <source>
        <dbReference type="EMBL" id="OKS89089.1"/>
    </source>
</evidence>
<dbReference type="Gene3D" id="3.40.50.1010">
    <property type="entry name" value="5'-nuclease"/>
    <property type="match status" value="1"/>
</dbReference>
<evidence type="ECO:0000259" key="8">
    <source>
        <dbReference type="Pfam" id="PF01850"/>
    </source>
</evidence>
<dbReference type="GO" id="GO:0016787">
    <property type="term" value="F:hydrolase activity"/>
    <property type="evidence" value="ECO:0007669"/>
    <property type="project" value="UniProtKB-KW"/>
</dbReference>
<gene>
    <name evidence="9" type="ORF">RG47T_4570</name>
</gene>
<comment type="cofactor">
    <cofactor evidence="1">
        <name>Mg(2+)</name>
        <dbReference type="ChEBI" id="CHEBI:18420"/>
    </cofactor>
</comment>
<dbReference type="InterPro" id="IPR002716">
    <property type="entry name" value="PIN_dom"/>
</dbReference>
<keyword evidence="3" id="KW-0540">Nuclease</keyword>
<keyword evidence="5" id="KW-0378">Hydrolase</keyword>
<reference evidence="9 10" key="1">
    <citation type="submission" date="2016-11" db="EMBL/GenBank/DDBJ databases">
        <title>Whole Genome Sequencing of Mucilaginibacter polytrichastri RG4-7(T) isolated from the moss sample.</title>
        <authorList>
            <person name="Li Y."/>
        </authorList>
    </citation>
    <scope>NUCLEOTIDE SEQUENCE [LARGE SCALE GENOMIC DNA]</scope>
    <source>
        <strain evidence="9 10">RG4-7</strain>
    </source>
</reference>
<comment type="similarity">
    <text evidence="7">Belongs to the PINc/VapC protein family.</text>
</comment>
<dbReference type="OrthoDB" id="676982at2"/>
<evidence type="ECO:0000256" key="3">
    <source>
        <dbReference type="ARBA" id="ARBA00022722"/>
    </source>
</evidence>
<dbReference type="Pfam" id="PF01850">
    <property type="entry name" value="PIN"/>
    <property type="match status" value="1"/>
</dbReference>
<comment type="caution">
    <text evidence="9">The sequence shown here is derived from an EMBL/GenBank/DDBJ whole genome shotgun (WGS) entry which is preliminary data.</text>
</comment>
<organism evidence="9 10">
    <name type="scientific">Mucilaginibacter polytrichastri</name>
    <dbReference type="NCBI Taxonomy" id="1302689"/>
    <lineage>
        <taxon>Bacteria</taxon>
        <taxon>Pseudomonadati</taxon>
        <taxon>Bacteroidota</taxon>
        <taxon>Sphingobacteriia</taxon>
        <taxon>Sphingobacteriales</taxon>
        <taxon>Sphingobacteriaceae</taxon>
        <taxon>Mucilaginibacter</taxon>
    </lineage>
</organism>
<evidence type="ECO:0000256" key="5">
    <source>
        <dbReference type="ARBA" id="ARBA00022801"/>
    </source>
</evidence>
<keyword evidence="10" id="KW-1185">Reference proteome</keyword>
<evidence type="ECO:0000256" key="4">
    <source>
        <dbReference type="ARBA" id="ARBA00022723"/>
    </source>
</evidence>
<name>A0A1Q6A508_9SPHI</name>
<evidence type="ECO:0000256" key="1">
    <source>
        <dbReference type="ARBA" id="ARBA00001946"/>
    </source>
</evidence>
<evidence type="ECO:0000256" key="7">
    <source>
        <dbReference type="ARBA" id="ARBA00038093"/>
    </source>
</evidence>
<keyword evidence="4" id="KW-0479">Metal-binding</keyword>
<dbReference type="InterPro" id="IPR029060">
    <property type="entry name" value="PIN-like_dom_sf"/>
</dbReference>